<proteinExistence type="predicted"/>
<dbReference type="NCBIfam" id="NF037970">
    <property type="entry name" value="vanZ_1"/>
    <property type="match status" value="1"/>
</dbReference>
<evidence type="ECO:0000259" key="2">
    <source>
        <dbReference type="Pfam" id="PF04892"/>
    </source>
</evidence>
<gene>
    <name evidence="3" type="ORF">MOF03_13715</name>
</gene>
<dbReference type="InterPro" id="IPR006976">
    <property type="entry name" value="VanZ-like"/>
</dbReference>
<keyword evidence="1" id="KW-1133">Transmembrane helix</keyword>
<keyword evidence="1" id="KW-0812">Transmembrane</keyword>
<dbReference type="RefSeq" id="WP_268497515.1">
    <property type="nucleotide sequence ID" value="NZ_JALAPT010000001.1"/>
</dbReference>
<feature type="transmembrane region" description="Helical" evidence="1">
    <location>
        <begin position="109"/>
        <end position="129"/>
    </location>
</feature>
<accession>A0A9Q4EMQ3</accession>
<feature type="transmembrane region" description="Helical" evidence="1">
    <location>
        <begin position="83"/>
        <end position="103"/>
    </location>
</feature>
<organism evidence="3 4">
    <name type="scientific">Bacillus halotolerans</name>
    <dbReference type="NCBI Taxonomy" id="260554"/>
    <lineage>
        <taxon>Bacteria</taxon>
        <taxon>Bacillati</taxon>
        <taxon>Bacillota</taxon>
        <taxon>Bacilli</taxon>
        <taxon>Bacillales</taxon>
        <taxon>Bacillaceae</taxon>
        <taxon>Bacillus</taxon>
    </lineage>
</organism>
<dbReference type="Pfam" id="PF04892">
    <property type="entry name" value="VanZ"/>
    <property type="match status" value="1"/>
</dbReference>
<protein>
    <submittedName>
        <fullName evidence="3">VanZ family protein</fullName>
    </submittedName>
</protein>
<feature type="domain" description="VanZ-like" evidence="2">
    <location>
        <begin position="5"/>
        <end position="129"/>
    </location>
</feature>
<dbReference type="Proteomes" id="UP001073053">
    <property type="component" value="Unassembled WGS sequence"/>
</dbReference>
<name>A0A9Q4EMQ3_9BACI</name>
<evidence type="ECO:0000256" key="1">
    <source>
        <dbReference type="SAM" id="Phobius"/>
    </source>
</evidence>
<keyword evidence="1" id="KW-0472">Membrane</keyword>
<sequence>MHRLLLAGWIFFILLSVCTESFSDMVMSQTVAFHFHPHPDLYQFLDMDFTQLTTPEAVIQKIGHAFSFFVLTYLFWKQWSCIKWASAGAFVFAVFTEIIQLFFSRNGCIRDVLIDSVGIALFLGLFVIAKRKKHEVYEKY</sequence>
<evidence type="ECO:0000313" key="3">
    <source>
        <dbReference type="EMBL" id="MCY9185688.1"/>
    </source>
</evidence>
<reference evidence="3" key="1">
    <citation type="submission" date="2022-02" db="EMBL/GenBank/DDBJ databases">
        <title>Crop Bioprotection Bacillus Genome Sequencing.</title>
        <authorList>
            <person name="Dunlap C."/>
        </authorList>
    </citation>
    <scope>NUCLEOTIDE SEQUENCE</scope>
    <source>
        <strain evidence="3">EC49O2N-C10</strain>
    </source>
</reference>
<feature type="transmembrane region" description="Helical" evidence="1">
    <location>
        <begin position="57"/>
        <end position="76"/>
    </location>
</feature>
<dbReference type="AlphaFoldDB" id="A0A9Q4EMQ3"/>
<comment type="caution">
    <text evidence="3">The sequence shown here is derived from an EMBL/GenBank/DDBJ whole genome shotgun (WGS) entry which is preliminary data.</text>
</comment>
<dbReference type="EMBL" id="JALAWA010000007">
    <property type="protein sequence ID" value="MCY9185688.1"/>
    <property type="molecule type" value="Genomic_DNA"/>
</dbReference>
<evidence type="ECO:0000313" key="4">
    <source>
        <dbReference type="Proteomes" id="UP001073053"/>
    </source>
</evidence>